<organism evidence="2 3">
    <name type="scientific">Orchesella cincta</name>
    <name type="common">Springtail</name>
    <name type="synonym">Podura cincta</name>
    <dbReference type="NCBI Taxonomy" id="48709"/>
    <lineage>
        <taxon>Eukaryota</taxon>
        <taxon>Metazoa</taxon>
        <taxon>Ecdysozoa</taxon>
        <taxon>Arthropoda</taxon>
        <taxon>Hexapoda</taxon>
        <taxon>Collembola</taxon>
        <taxon>Entomobryomorpha</taxon>
        <taxon>Entomobryoidea</taxon>
        <taxon>Orchesellidae</taxon>
        <taxon>Orchesellinae</taxon>
        <taxon>Orchesella</taxon>
    </lineage>
</organism>
<accession>A0A1D2MV01</accession>
<dbReference type="EMBL" id="LJIJ01000529">
    <property type="protein sequence ID" value="ODM96535.1"/>
    <property type="molecule type" value="Genomic_DNA"/>
</dbReference>
<reference evidence="2 3" key="1">
    <citation type="journal article" date="2016" name="Genome Biol. Evol.">
        <title>Gene Family Evolution Reflects Adaptation to Soil Environmental Stressors in the Genome of the Collembolan Orchesella cincta.</title>
        <authorList>
            <person name="Faddeeva-Vakhrusheva A."/>
            <person name="Derks M.F."/>
            <person name="Anvar S.Y."/>
            <person name="Agamennone V."/>
            <person name="Suring W."/>
            <person name="Smit S."/>
            <person name="van Straalen N.M."/>
            <person name="Roelofs D."/>
        </authorList>
    </citation>
    <scope>NUCLEOTIDE SEQUENCE [LARGE SCALE GENOMIC DNA]</scope>
    <source>
        <tissue evidence="2">Mixed pool</tissue>
    </source>
</reference>
<evidence type="ECO:0000313" key="3">
    <source>
        <dbReference type="Proteomes" id="UP000094527"/>
    </source>
</evidence>
<dbReference type="AlphaFoldDB" id="A0A1D2MV01"/>
<comment type="caution">
    <text evidence="2">The sequence shown here is derived from an EMBL/GenBank/DDBJ whole genome shotgun (WGS) entry which is preliminary data.</text>
</comment>
<sequence length="95" mass="10732">MAEARDPDRELGGEHPKALNQQISKALLRDVFRMLSETKNSGPEAPIQQLMRECQRRLELVMELRADAGNDQGLNAETNFSIDFMASRKDESKSV</sequence>
<feature type="region of interest" description="Disordered" evidence="1">
    <location>
        <begin position="1"/>
        <end position="20"/>
    </location>
</feature>
<name>A0A1D2MV01_ORCCI</name>
<evidence type="ECO:0000256" key="1">
    <source>
        <dbReference type="SAM" id="MobiDB-lite"/>
    </source>
</evidence>
<dbReference type="Proteomes" id="UP000094527">
    <property type="component" value="Unassembled WGS sequence"/>
</dbReference>
<keyword evidence="3" id="KW-1185">Reference proteome</keyword>
<feature type="compositionally biased region" description="Basic and acidic residues" evidence="1">
    <location>
        <begin position="1"/>
        <end position="17"/>
    </location>
</feature>
<gene>
    <name evidence="2" type="ORF">Ocin01_10145</name>
</gene>
<evidence type="ECO:0000313" key="2">
    <source>
        <dbReference type="EMBL" id="ODM96535.1"/>
    </source>
</evidence>
<proteinExistence type="predicted"/>
<protein>
    <submittedName>
        <fullName evidence="2">Uncharacterized protein</fullName>
    </submittedName>
</protein>